<sequence>MRNSAFAWIALATGALLFIPFVAMRVTTAVNWGIEDFVVMGILLFAAGSIFVLVARKVSPKNRLVTGVLVLAAFLYVWAELAVGIFTNLGS</sequence>
<feature type="transmembrane region" description="Helical" evidence="1">
    <location>
        <begin position="67"/>
        <end position="86"/>
    </location>
</feature>
<accession>A0A344J8R0</accession>
<name>A0A344J8R0_9GAMM</name>
<protein>
    <submittedName>
        <fullName evidence="2">Uncharacterized protein</fullName>
    </submittedName>
</protein>
<keyword evidence="1" id="KW-0472">Membrane</keyword>
<proteinExistence type="predicted"/>
<organism evidence="2 3">
    <name type="scientific">Solilutibacter oculi</name>
    <dbReference type="NCBI Taxonomy" id="2698682"/>
    <lineage>
        <taxon>Bacteria</taxon>
        <taxon>Pseudomonadati</taxon>
        <taxon>Pseudomonadota</taxon>
        <taxon>Gammaproteobacteria</taxon>
        <taxon>Lysobacterales</taxon>
        <taxon>Lysobacteraceae</taxon>
        <taxon>Solilutibacter</taxon>
    </lineage>
</organism>
<evidence type="ECO:0000256" key="1">
    <source>
        <dbReference type="SAM" id="Phobius"/>
    </source>
</evidence>
<dbReference type="OrthoDB" id="9813621at2"/>
<keyword evidence="1" id="KW-1133">Transmembrane helix</keyword>
<feature type="transmembrane region" description="Helical" evidence="1">
    <location>
        <begin position="38"/>
        <end position="55"/>
    </location>
</feature>
<dbReference type="Proteomes" id="UP000251842">
    <property type="component" value="Chromosome"/>
</dbReference>
<keyword evidence="3" id="KW-1185">Reference proteome</keyword>
<keyword evidence="1" id="KW-0812">Transmembrane</keyword>
<evidence type="ECO:0000313" key="3">
    <source>
        <dbReference type="Proteomes" id="UP000251842"/>
    </source>
</evidence>
<reference evidence="3" key="1">
    <citation type="submission" date="2018-05" db="EMBL/GenBank/DDBJ databases">
        <title>Luteimonas pekinense sp. nov., isolated from human Meibomian gland secretions, Beijing, China.</title>
        <authorList>
            <person name="Wen T."/>
            <person name="Bai H."/>
            <person name="Lv H."/>
        </authorList>
    </citation>
    <scope>NUCLEOTIDE SEQUENCE [LARGE SCALE GENOMIC DNA]</scope>
    <source>
        <strain evidence="3">83-4</strain>
    </source>
</reference>
<dbReference type="AlphaFoldDB" id="A0A344J8R0"/>
<gene>
    <name evidence="2" type="ORF">DCD74_02190</name>
</gene>
<dbReference type="KEGG" id="lue:DCD74_02190"/>
<evidence type="ECO:0000313" key="2">
    <source>
        <dbReference type="EMBL" id="AXA85420.1"/>
    </source>
</evidence>
<dbReference type="EMBL" id="CP029556">
    <property type="protein sequence ID" value="AXA85420.1"/>
    <property type="molecule type" value="Genomic_DNA"/>
</dbReference>